<evidence type="ECO:0000256" key="1">
    <source>
        <dbReference type="SAM" id="MobiDB-lite"/>
    </source>
</evidence>
<dbReference type="AlphaFoldDB" id="A0A7S3ZKA9"/>
<sequence>MQAYLRGRSGGRRWPFLSALRQLPPQGQASGEIGPRALGNGGFPGFTNPTREGACVRAVAVEWGIGVLSTAGQQPPARLREVALASSALDNLDAHQIHHGAIDLILTSWL</sequence>
<evidence type="ECO:0000313" key="2">
    <source>
        <dbReference type="EMBL" id="CAE0685493.1"/>
    </source>
</evidence>
<reference evidence="2" key="1">
    <citation type="submission" date="2021-01" db="EMBL/GenBank/DDBJ databases">
        <authorList>
            <person name="Corre E."/>
            <person name="Pelletier E."/>
            <person name="Niang G."/>
            <person name="Scheremetjew M."/>
            <person name="Finn R."/>
            <person name="Kale V."/>
            <person name="Holt S."/>
            <person name="Cochrane G."/>
            <person name="Meng A."/>
            <person name="Brown T."/>
            <person name="Cohen L."/>
        </authorList>
    </citation>
    <scope>NUCLEOTIDE SEQUENCE</scope>
    <source>
        <strain evidence="2">CCMP1756</strain>
    </source>
</reference>
<accession>A0A7S3ZKA9</accession>
<feature type="region of interest" description="Disordered" evidence="1">
    <location>
        <begin position="25"/>
        <end position="45"/>
    </location>
</feature>
<name>A0A7S3ZKA9_9STRA</name>
<proteinExistence type="predicted"/>
<dbReference type="EMBL" id="HBIW01001081">
    <property type="protein sequence ID" value="CAE0685493.1"/>
    <property type="molecule type" value="Transcribed_RNA"/>
</dbReference>
<gene>
    <name evidence="2" type="ORF">PCAL00307_LOCUS927</name>
</gene>
<organism evidence="2">
    <name type="scientific">Pelagomonas calceolata</name>
    <dbReference type="NCBI Taxonomy" id="35677"/>
    <lineage>
        <taxon>Eukaryota</taxon>
        <taxon>Sar</taxon>
        <taxon>Stramenopiles</taxon>
        <taxon>Ochrophyta</taxon>
        <taxon>Pelagophyceae</taxon>
        <taxon>Pelagomonadales</taxon>
        <taxon>Pelagomonadaceae</taxon>
        <taxon>Pelagomonas</taxon>
    </lineage>
</organism>
<protein>
    <submittedName>
        <fullName evidence="2">Uncharacterized protein</fullName>
    </submittedName>
</protein>